<dbReference type="GO" id="GO:0046872">
    <property type="term" value="F:metal ion binding"/>
    <property type="evidence" value="ECO:0007669"/>
    <property type="project" value="UniProtKB-KW"/>
</dbReference>
<protein>
    <recommendedName>
        <fullName evidence="2">Trehalose 6-phosphate phosphatase</fullName>
        <ecNumber evidence="2">3.1.3.12</ecNumber>
    </recommendedName>
</protein>
<evidence type="ECO:0000313" key="3">
    <source>
        <dbReference type="EMBL" id="BAU48919.1"/>
    </source>
</evidence>
<comment type="similarity">
    <text evidence="2">Belongs to the trehalose phosphatase family.</text>
</comment>
<dbReference type="InterPro" id="IPR003337">
    <property type="entry name" value="Trehalose_PPase"/>
</dbReference>
<organism evidence="3 4">
    <name type="scientific">Sulfurifustis variabilis</name>
    <dbReference type="NCBI Taxonomy" id="1675686"/>
    <lineage>
        <taxon>Bacteria</taxon>
        <taxon>Pseudomonadati</taxon>
        <taxon>Pseudomonadota</taxon>
        <taxon>Gammaproteobacteria</taxon>
        <taxon>Acidiferrobacterales</taxon>
        <taxon>Acidiferrobacteraceae</taxon>
        <taxon>Sulfurifustis</taxon>
    </lineage>
</organism>
<dbReference type="PANTHER" id="PTHR43768:SF3">
    <property type="entry name" value="TREHALOSE 6-PHOSPHATE PHOSPHATASE"/>
    <property type="match status" value="1"/>
</dbReference>
<dbReference type="Gene3D" id="3.30.70.1020">
    <property type="entry name" value="Trehalose-6-phosphate phosphatase related protein, domain 2"/>
    <property type="match status" value="1"/>
</dbReference>
<dbReference type="UniPathway" id="UPA00299"/>
<dbReference type="AlphaFoldDB" id="A0A1B4V5U4"/>
<keyword evidence="2" id="KW-0460">Magnesium</keyword>
<dbReference type="InterPro" id="IPR044651">
    <property type="entry name" value="OTSB-like"/>
</dbReference>
<evidence type="ECO:0000256" key="1">
    <source>
        <dbReference type="ARBA" id="ARBA00022801"/>
    </source>
</evidence>
<proteinExistence type="inferred from homology"/>
<comment type="cofactor">
    <cofactor evidence="2">
        <name>Mg(2+)</name>
        <dbReference type="ChEBI" id="CHEBI:18420"/>
    </cofactor>
</comment>
<dbReference type="NCBIfam" id="TIGR00685">
    <property type="entry name" value="T6PP"/>
    <property type="match status" value="1"/>
</dbReference>
<dbReference type="InterPro" id="IPR023214">
    <property type="entry name" value="HAD_sf"/>
</dbReference>
<dbReference type="KEGG" id="sva:SVA_2369"/>
<evidence type="ECO:0000256" key="2">
    <source>
        <dbReference type="RuleBase" id="RU361117"/>
    </source>
</evidence>
<evidence type="ECO:0000313" key="4">
    <source>
        <dbReference type="Proteomes" id="UP000218899"/>
    </source>
</evidence>
<sequence>MRILDAGFDLERFFADLARSPHPALLLDYDGTLAPFHVDPARAAPYAGVPALLDRIMTGRTRLILISGRWTRDLIPLLGVSRLPEIWGSHGFERRFADGRYDIARPDTEPLRGLANADTWGDELRRMGARLEQKPASLAVHWRGLPPPQARAIEEKVREKWMSRVRATGLELHPFDGGLELRVPGRDKGYAVRTLLDESPSDVAAAFLGDDLTDEDALRAIRGRGLGVLVRPTWRETVAQVWLQPPEELLAFLERWAQVTARR</sequence>
<dbReference type="RefSeq" id="WP_096461382.1">
    <property type="nucleotide sequence ID" value="NZ_AP014936.1"/>
</dbReference>
<dbReference type="GO" id="GO:0005992">
    <property type="term" value="P:trehalose biosynthetic process"/>
    <property type="evidence" value="ECO:0007669"/>
    <property type="project" value="UniProtKB-UniPathway"/>
</dbReference>
<accession>A0A1B4V5U4</accession>
<dbReference type="OrthoDB" id="9816160at2"/>
<gene>
    <name evidence="3" type="ORF">SVA_2369</name>
</gene>
<comment type="catalytic activity">
    <reaction evidence="2">
        <text>alpha,alpha-trehalose 6-phosphate + H2O = alpha,alpha-trehalose + phosphate</text>
        <dbReference type="Rhea" id="RHEA:23420"/>
        <dbReference type="ChEBI" id="CHEBI:15377"/>
        <dbReference type="ChEBI" id="CHEBI:16551"/>
        <dbReference type="ChEBI" id="CHEBI:43474"/>
        <dbReference type="ChEBI" id="CHEBI:58429"/>
        <dbReference type="EC" id="3.1.3.12"/>
    </reaction>
</comment>
<comment type="pathway">
    <text evidence="2">Glycan biosynthesis; trehalose biosynthesis.</text>
</comment>
<name>A0A1B4V5U4_9GAMM</name>
<dbReference type="GO" id="GO:0004805">
    <property type="term" value="F:trehalose-phosphatase activity"/>
    <property type="evidence" value="ECO:0007669"/>
    <property type="project" value="UniProtKB-EC"/>
</dbReference>
<keyword evidence="1 2" id="KW-0378">Hydrolase</keyword>
<dbReference type="Proteomes" id="UP000218899">
    <property type="component" value="Chromosome"/>
</dbReference>
<dbReference type="EMBL" id="AP014936">
    <property type="protein sequence ID" value="BAU48919.1"/>
    <property type="molecule type" value="Genomic_DNA"/>
</dbReference>
<reference evidence="3 4" key="1">
    <citation type="submission" date="2015-08" db="EMBL/GenBank/DDBJ databases">
        <title>Complete genome sequence of Sulfurifustis variabilis.</title>
        <authorList>
            <person name="Miura A."/>
            <person name="Kojima H."/>
            <person name="Fukui M."/>
        </authorList>
    </citation>
    <scope>NUCLEOTIDE SEQUENCE [LARGE SCALE GENOMIC DNA]</scope>
    <source>
        <strain evidence="4">skN76</strain>
    </source>
</reference>
<dbReference type="Pfam" id="PF02358">
    <property type="entry name" value="Trehalose_PPase"/>
    <property type="match status" value="1"/>
</dbReference>
<dbReference type="SUPFAM" id="SSF56784">
    <property type="entry name" value="HAD-like"/>
    <property type="match status" value="1"/>
</dbReference>
<dbReference type="Gene3D" id="3.40.50.1000">
    <property type="entry name" value="HAD superfamily/HAD-like"/>
    <property type="match status" value="1"/>
</dbReference>
<keyword evidence="2" id="KW-0479">Metal-binding</keyword>
<dbReference type="PANTHER" id="PTHR43768">
    <property type="entry name" value="TREHALOSE 6-PHOSPHATE PHOSPHATASE"/>
    <property type="match status" value="1"/>
</dbReference>
<dbReference type="EC" id="3.1.3.12" evidence="2"/>
<keyword evidence="4" id="KW-1185">Reference proteome</keyword>
<dbReference type="InterPro" id="IPR036412">
    <property type="entry name" value="HAD-like_sf"/>
</dbReference>
<comment type="function">
    <text evidence="2">Removes the phosphate from trehalose 6-phosphate to produce free trehalose.</text>
</comment>